<dbReference type="InParanoid" id="A0A0C2X4I8"/>
<dbReference type="AlphaFoldDB" id="A0A0C2X4I8"/>
<proteinExistence type="predicted"/>
<name>A0A0C2X4I8_AMAMK</name>
<protein>
    <submittedName>
        <fullName evidence="1">Uncharacterized protein</fullName>
    </submittedName>
</protein>
<keyword evidence="2" id="KW-1185">Reference proteome</keyword>
<gene>
    <name evidence="1" type="ORF">M378DRAFT_660086</name>
</gene>
<sequence>MTTRHSRPRNTRTIMVNMINYLRGFKKMRAYSRPGGVFYHWRMLCMVIADIRRYLRPPKVGSNNLAWVGFHNHVFVDSDLPRRHSFGPCERCDIELPR</sequence>
<organism evidence="1 2">
    <name type="scientific">Amanita muscaria (strain Koide BX008)</name>
    <dbReference type="NCBI Taxonomy" id="946122"/>
    <lineage>
        <taxon>Eukaryota</taxon>
        <taxon>Fungi</taxon>
        <taxon>Dikarya</taxon>
        <taxon>Basidiomycota</taxon>
        <taxon>Agaricomycotina</taxon>
        <taxon>Agaricomycetes</taxon>
        <taxon>Agaricomycetidae</taxon>
        <taxon>Agaricales</taxon>
        <taxon>Pluteineae</taxon>
        <taxon>Amanitaceae</taxon>
        <taxon>Amanita</taxon>
    </lineage>
</organism>
<evidence type="ECO:0000313" key="1">
    <source>
        <dbReference type="EMBL" id="KIL63613.1"/>
    </source>
</evidence>
<dbReference type="EMBL" id="KN818257">
    <property type="protein sequence ID" value="KIL63613.1"/>
    <property type="molecule type" value="Genomic_DNA"/>
</dbReference>
<accession>A0A0C2X4I8</accession>
<evidence type="ECO:0000313" key="2">
    <source>
        <dbReference type="Proteomes" id="UP000054549"/>
    </source>
</evidence>
<reference evidence="1 2" key="1">
    <citation type="submission" date="2014-04" db="EMBL/GenBank/DDBJ databases">
        <title>Evolutionary Origins and Diversification of the Mycorrhizal Mutualists.</title>
        <authorList>
            <consortium name="DOE Joint Genome Institute"/>
            <consortium name="Mycorrhizal Genomics Consortium"/>
            <person name="Kohler A."/>
            <person name="Kuo A."/>
            <person name="Nagy L.G."/>
            <person name="Floudas D."/>
            <person name="Copeland A."/>
            <person name="Barry K.W."/>
            <person name="Cichocki N."/>
            <person name="Veneault-Fourrey C."/>
            <person name="LaButti K."/>
            <person name="Lindquist E.A."/>
            <person name="Lipzen A."/>
            <person name="Lundell T."/>
            <person name="Morin E."/>
            <person name="Murat C."/>
            <person name="Riley R."/>
            <person name="Ohm R."/>
            <person name="Sun H."/>
            <person name="Tunlid A."/>
            <person name="Henrissat B."/>
            <person name="Grigoriev I.V."/>
            <person name="Hibbett D.S."/>
            <person name="Martin F."/>
        </authorList>
    </citation>
    <scope>NUCLEOTIDE SEQUENCE [LARGE SCALE GENOMIC DNA]</scope>
    <source>
        <strain evidence="1 2">Koide BX008</strain>
    </source>
</reference>
<dbReference type="Proteomes" id="UP000054549">
    <property type="component" value="Unassembled WGS sequence"/>
</dbReference>
<dbReference type="HOGENOM" id="CLU_2333185_0_0_1"/>